<name>A0A2I2ZXI9_GORGO</name>
<proteinExistence type="predicted"/>
<dbReference type="EMBL" id="CABD030092899">
    <property type="status" value="NOT_ANNOTATED_CDS"/>
    <property type="molecule type" value="Genomic_DNA"/>
</dbReference>
<dbReference type="PANTHER" id="PTHR37863">
    <property type="entry name" value="COILED-COIL DOMAIN-CONTAINING PROTEIN 196-RELATED"/>
    <property type="match status" value="1"/>
</dbReference>
<reference evidence="2 3" key="2">
    <citation type="journal article" date="2012" name="Nature">
        <title>Insights into hominid evolution from the gorilla genome sequence.</title>
        <authorList>
            <person name="Scally A."/>
            <person name="Dutheil J.Y."/>
            <person name="Hillier L.W."/>
            <person name="Jordan G.E."/>
            <person name="Goodhead I."/>
            <person name="Herrero J."/>
            <person name="Hobolth A."/>
            <person name="Lappalainen T."/>
            <person name="Mailund T."/>
            <person name="Marques-Bonet T."/>
            <person name="McCarthy S."/>
            <person name="Montgomery S.H."/>
            <person name="Schwalie P.C."/>
            <person name="Tang Y.A."/>
            <person name="Ward M.C."/>
            <person name="Xue Y."/>
            <person name="Yngvadottir B."/>
            <person name="Alkan C."/>
            <person name="Andersen L.N."/>
            <person name="Ayub Q."/>
            <person name="Ball E.V."/>
            <person name="Beal K."/>
            <person name="Bradley B.J."/>
            <person name="Chen Y."/>
            <person name="Clee C.M."/>
            <person name="Fitzgerald S."/>
            <person name="Graves T.A."/>
            <person name="Gu Y."/>
            <person name="Heath P."/>
            <person name="Heger A."/>
            <person name="Karakoc E."/>
            <person name="Kolb-Kokocinski A."/>
            <person name="Laird G.K."/>
            <person name="Lunter G."/>
            <person name="Meader S."/>
            <person name="Mort M."/>
            <person name="Mullikin J.C."/>
            <person name="Munch K."/>
            <person name="O'Connor T.D."/>
            <person name="Phillips A.D."/>
            <person name="Prado-Martinez J."/>
            <person name="Rogers A.S."/>
            <person name="Sajjadian S."/>
            <person name="Schmidt D."/>
            <person name="Shaw K."/>
            <person name="Simpson J.T."/>
            <person name="Stenson P.D."/>
            <person name="Turner D.J."/>
            <person name="Vigilant L."/>
            <person name="Vilella A.J."/>
            <person name="Whitener W."/>
            <person name="Zhu B."/>
            <person name="Cooper D.N."/>
            <person name="de Jong P."/>
            <person name="Dermitzakis E.T."/>
            <person name="Eichler E.E."/>
            <person name="Flicek P."/>
            <person name="Goldman N."/>
            <person name="Mundy N.I."/>
            <person name="Ning Z."/>
            <person name="Odom D.T."/>
            <person name="Ponting C.P."/>
            <person name="Quail M.A."/>
            <person name="Ryder O.A."/>
            <person name="Searle S.M."/>
            <person name="Warren W.C."/>
            <person name="Wilson R.K."/>
            <person name="Schierup M.H."/>
            <person name="Rogers J."/>
            <person name="Tyler-Smith C."/>
            <person name="Durbin R."/>
        </authorList>
    </citation>
    <scope>NUCLEOTIDE SEQUENCE [LARGE SCALE GENOMIC DNA]</scope>
</reference>
<dbReference type="PANTHER" id="PTHR37863:SF1">
    <property type="entry name" value="COILED-COIL DOMAIN-CONTAINING PROTEIN 196-RELATED"/>
    <property type="match status" value="1"/>
</dbReference>
<reference evidence="3" key="1">
    <citation type="submission" date="2011-05" db="EMBL/GenBank/DDBJ databases">
        <title>Insights into the evolution of the great apes provided by the gorilla genome.</title>
        <authorList>
            <person name="Scally A."/>
        </authorList>
    </citation>
    <scope>NUCLEOTIDE SEQUENCE [LARGE SCALE GENOMIC DNA]</scope>
</reference>
<dbReference type="Proteomes" id="UP000001519">
    <property type="component" value="Chromosome 14"/>
</dbReference>
<accession>A0A2I2ZXI9</accession>
<dbReference type="Bgee" id="ENSGGOG00000010207">
    <property type="expression patterns" value="Expressed in testis and 2 other cell types or tissues"/>
</dbReference>
<feature type="compositionally biased region" description="Basic and acidic residues" evidence="1">
    <location>
        <begin position="118"/>
        <end position="127"/>
    </location>
</feature>
<gene>
    <name evidence="2" type="primary">CCDC196</name>
</gene>
<dbReference type="Ensembl" id="ENSGGOT00000063879.1">
    <property type="protein sequence ID" value="ENSGGOP00000051894.1"/>
    <property type="gene ID" value="ENSGGOG00000010207.3"/>
</dbReference>
<dbReference type="GeneTree" id="ENSGT00390000007937"/>
<feature type="compositionally biased region" description="Basic and acidic residues" evidence="1">
    <location>
        <begin position="135"/>
        <end position="150"/>
    </location>
</feature>
<protein>
    <submittedName>
        <fullName evidence="2">Coiled-coil domain containing 196</fullName>
    </submittedName>
</protein>
<dbReference type="InterPro" id="IPR038857">
    <property type="entry name" value="CCDC196"/>
</dbReference>
<evidence type="ECO:0000313" key="2">
    <source>
        <dbReference type="Ensembl" id="ENSGGOP00000051894.1"/>
    </source>
</evidence>
<reference evidence="2" key="4">
    <citation type="submission" date="2025-09" db="UniProtKB">
        <authorList>
            <consortium name="Ensembl"/>
        </authorList>
    </citation>
    <scope>IDENTIFICATION</scope>
</reference>
<dbReference type="EMBL" id="CABD030092898">
    <property type="status" value="NOT_ANNOTATED_CDS"/>
    <property type="molecule type" value="Genomic_DNA"/>
</dbReference>
<feature type="compositionally biased region" description="Polar residues" evidence="1">
    <location>
        <begin position="170"/>
        <end position="181"/>
    </location>
</feature>
<dbReference type="AlphaFoldDB" id="A0A2I2ZXI9"/>
<keyword evidence="3" id="KW-1185">Reference proteome</keyword>
<organism evidence="2 3">
    <name type="scientific">Gorilla gorilla gorilla</name>
    <name type="common">Western lowland gorilla</name>
    <dbReference type="NCBI Taxonomy" id="9595"/>
    <lineage>
        <taxon>Eukaryota</taxon>
        <taxon>Metazoa</taxon>
        <taxon>Chordata</taxon>
        <taxon>Craniata</taxon>
        <taxon>Vertebrata</taxon>
        <taxon>Euteleostomi</taxon>
        <taxon>Mammalia</taxon>
        <taxon>Eutheria</taxon>
        <taxon>Euarchontoglires</taxon>
        <taxon>Primates</taxon>
        <taxon>Haplorrhini</taxon>
        <taxon>Catarrhini</taxon>
        <taxon>Hominidae</taxon>
        <taxon>Gorilla</taxon>
    </lineage>
</organism>
<feature type="region of interest" description="Disordered" evidence="1">
    <location>
        <begin position="100"/>
        <end position="181"/>
    </location>
</feature>
<reference evidence="2" key="3">
    <citation type="submission" date="2025-08" db="UniProtKB">
        <authorList>
            <consortium name="Ensembl"/>
        </authorList>
    </citation>
    <scope>IDENTIFICATION</scope>
</reference>
<evidence type="ECO:0000256" key="1">
    <source>
        <dbReference type="SAM" id="MobiDB-lite"/>
    </source>
</evidence>
<evidence type="ECO:0000313" key="3">
    <source>
        <dbReference type="Proteomes" id="UP000001519"/>
    </source>
</evidence>
<sequence length="181" mass="20547">MTSGANSSGCYLPSKIRSSKIDDNYLKELNEDLKLRKQELLEMLKPLEDKNNLLFQKLMSNLEEKQRSLQIMRQIMAGKGCEESSVMELLKEAEKMKQNLTFETEELSDQQKAPQTKNKADLQDGKAPKSPSSPRKTESELEKSFAEKVKEIRKRLFLPPGKATEENGMGQVSGTKQHPSE</sequence>